<sequence>MTTRPLRLGANYVPSTGWFYGWLDFDPDATRRDLADLAGIGLDHVRVFPIWPWVQPNRGLVRLRAVDDLLTLIDIAAEFDLGVAVDLLQGHLSSFDFLPSWVLTWHQRSLFTDATARAGVADYAARLSAAVASRSNVFAITLGNEVNNLWPSNATTPDASHTWARDLIDVVRAAAPTS</sequence>
<evidence type="ECO:0008006" key="3">
    <source>
        <dbReference type="Google" id="ProtNLM"/>
    </source>
</evidence>
<proteinExistence type="predicted"/>
<dbReference type="InterPro" id="IPR017853">
    <property type="entry name" value="GH"/>
</dbReference>
<accession>A0ABW2TP12</accession>
<evidence type="ECO:0000313" key="2">
    <source>
        <dbReference type="Proteomes" id="UP001596512"/>
    </source>
</evidence>
<dbReference type="Proteomes" id="UP001596512">
    <property type="component" value="Unassembled WGS sequence"/>
</dbReference>
<gene>
    <name evidence="1" type="ORF">ACFQV2_14365</name>
</gene>
<evidence type="ECO:0000313" key="1">
    <source>
        <dbReference type="EMBL" id="MFC7614533.1"/>
    </source>
</evidence>
<dbReference type="SUPFAM" id="SSF51445">
    <property type="entry name" value="(Trans)glycosidases"/>
    <property type="match status" value="1"/>
</dbReference>
<keyword evidence="2" id="KW-1185">Reference proteome</keyword>
<dbReference type="EMBL" id="JBHTEY010000004">
    <property type="protein sequence ID" value="MFC7614533.1"/>
    <property type="molecule type" value="Genomic_DNA"/>
</dbReference>
<dbReference type="Gene3D" id="3.20.20.80">
    <property type="entry name" value="Glycosidases"/>
    <property type="match status" value="1"/>
</dbReference>
<protein>
    <recommendedName>
        <fullName evidence="3">Cellulase (Glycosyl hydrolase family 5)</fullName>
    </recommendedName>
</protein>
<comment type="caution">
    <text evidence="1">The sequence shown here is derived from an EMBL/GenBank/DDBJ whole genome shotgun (WGS) entry which is preliminary data.</text>
</comment>
<organism evidence="1 2">
    <name type="scientific">Actinokineospora soli</name>
    <dbReference type="NCBI Taxonomy" id="1048753"/>
    <lineage>
        <taxon>Bacteria</taxon>
        <taxon>Bacillati</taxon>
        <taxon>Actinomycetota</taxon>
        <taxon>Actinomycetes</taxon>
        <taxon>Pseudonocardiales</taxon>
        <taxon>Pseudonocardiaceae</taxon>
        <taxon>Actinokineospora</taxon>
    </lineage>
</organism>
<reference evidence="2" key="1">
    <citation type="journal article" date="2019" name="Int. J. Syst. Evol. Microbiol.">
        <title>The Global Catalogue of Microorganisms (GCM) 10K type strain sequencing project: providing services to taxonomists for standard genome sequencing and annotation.</title>
        <authorList>
            <consortium name="The Broad Institute Genomics Platform"/>
            <consortium name="The Broad Institute Genome Sequencing Center for Infectious Disease"/>
            <person name="Wu L."/>
            <person name="Ma J."/>
        </authorList>
    </citation>
    <scope>NUCLEOTIDE SEQUENCE [LARGE SCALE GENOMIC DNA]</scope>
    <source>
        <strain evidence="2">JCM 17695</strain>
    </source>
</reference>
<name>A0ABW2TP12_9PSEU</name>